<dbReference type="EMBL" id="KE343883">
    <property type="protein sequence ID" value="EXB44917.1"/>
    <property type="molecule type" value="Genomic_DNA"/>
</dbReference>
<evidence type="ECO:0000313" key="2">
    <source>
        <dbReference type="Proteomes" id="UP000030645"/>
    </source>
</evidence>
<dbReference type="Proteomes" id="UP000030645">
    <property type="component" value="Unassembled WGS sequence"/>
</dbReference>
<proteinExistence type="predicted"/>
<protein>
    <submittedName>
        <fullName evidence="1">Uncharacterized protein</fullName>
    </submittedName>
</protein>
<name>W9RAQ4_9ROSA</name>
<dbReference type="AlphaFoldDB" id="W9RAQ4"/>
<reference evidence="2" key="1">
    <citation type="submission" date="2013-01" db="EMBL/GenBank/DDBJ databases">
        <title>Draft Genome Sequence of a Mulberry Tree, Morus notabilis C.K. Schneid.</title>
        <authorList>
            <person name="He N."/>
            <person name="Zhao S."/>
        </authorList>
    </citation>
    <scope>NUCLEOTIDE SEQUENCE</scope>
</reference>
<sequence length="155" mass="17790">MGCLFCAIQNLENSCFSGHFSPSGFMFSGAGFGYDPKANDYKCLKLFSSTLHAEANRAMVCCFGTDYWREVNIDLKAKCRKHSPLLWLNPAKVEMPRWPYLDIFTHVQTGLIAPTSYRVSSLNLFVLIEHGRMRYLVPRTEEFELHRRPIGDEQS</sequence>
<keyword evidence="2" id="KW-1185">Reference proteome</keyword>
<accession>W9RAQ4</accession>
<evidence type="ECO:0000313" key="1">
    <source>
        <dbReference type="EMBL" id="EXB44917.1"/>
    </source>
</evidence>
<organism evidence="1 2">
    <name type="scientific">Morus notabilis</name>
    <dbReference type="NCBI Taxonomy" id="981085"/>
    <lineage>
        <taxon>Eukaryota</taxon>
        <taxon>Viridiplantae</taxon>
        <taxon>Streptophyta</taxon>
        <taxon>Embryophyta</taxon>
        <taxon>Tracheophyta</taxon>
        <taxon>Spermatophyta</taxon>
        <taxon>Magnoliopsida</taxon>
        <taxon>eudicotyledons</taxon>
        <taxon>Gunneridae</taxon>
        <taxon>Pentapetalae</taxon>
        <taxon>rosids</taxon>
        <taxon>fabids</taxon>
        <taxon>Rosales</taxon>
        <taxon>Moraceae</taxon>
        <taxon>Moreae</taxon>
        <taxon>Morus</taxon>
    </lineage>
</organism>
<gene>
    <name evidence="1" type="ORF">L484_026504</name>
</gene>